<name>A0AAV4G1W9_9GAST</name>
<evidence type="ECO:0000313" key="7">
    <source>
        <dbReference type="EMBL" id="GFR78948.1"/>
    </source>
</evidence>
<accession>A0AAV4G1W9</accession>
<keyword evidence="2 5" id="KW-0732">Signal</keyword>
<feature type="transmembrane region" description="Helical" evidence="4">
    <location>
        <begin position="615"/>
        <end position="640"/>
    </location>
</feature>
<dbReference type="GO" id="GO:0016787">
    <property type="term" value="F:hydrolase activity"/>
    <property type="evidence" value="ECO:0007669"/>
    <property type="project" value="UniProtKB-KW"/>
</dbReference>
<comment type="similarity">
    <text evidence="1">Belongs to the type-B carboxylesterase/lipase family.</text>
</comment>
<feature type="domain" description="Carboxylesterase type B" evidence="6">
    <location>
        <begin position="38"/>
        <end position="584"/>
    </location>
</feature>
<proteinExistence type="inferred from homology"/>
<dbReference type="PANTHER" id="PTHR43903">
    <property type="entry name" value="NEUROLIGIN"/>
    <property type="match status" value="1"/>
</dbReference>
<dbReference type="Proteomes" id="UP000762676">
    <property type="component" value="Unassembled WGS sequence"/>
</dbReference>
<dbReference type="InterPro" id="IPR019819">
    <property type="entry name" value="Carboxylesterase_B_CS"/>
</dbReference>
<dbReference type="EMBL" id="BMAT01008149">
    <property type="protein sequence ID" value="GFR78948.1"/>
    <property type="molecule type" value="Genomic_DNA"/>
</dbReference>
<dbReference type="AlphaFoldDB" id="A0AAV4G1W9"/>
<dbReference type="InterPro" id="IPR002018">
    <property type="entry name" value="CarbesteraseB"/>
</dbReference>
<evidence type="ECO:0000313" key="8">
    <source>
        <dbReference type="Proteomes" id="UP000762676"/>
    </source>
</evidence>
<keyword evidence="4" id="KW-0812">Transmembrane</keyword>
<feature type="signal peptide" evidence="5">
    <location>
        <begin position="1"/>
        <end position="20"/>
    </location>
</feature>
<dbReference type="PROSITE" id="PS00941">
    <property type="entry name" value="CARBOXYLESTERASE_B_2"/>
    <property type="match status" value="1"/>
</dbReference>
<evidence type="ECO:0000256" key="2">
    <source>
        <dbReference type="ARBA" id="ARBA00022729"/>
    </source>
</evidence>
<keyword evidence="3" id="KW-0378">Hydrolase</keyword>
<dbReference type="Gene3D" id="3.40.50.1820">
    <property type="entry name" value="alpha/beta hydrolase"/>
    <property type="match status" value="1"/>
</dbReference>
<evidence type="ECO:0000256" key="4">
    <source>
        <dbReference type="SAM" id="Phobius"/>
    </source>
</evidence>
<evidence type="ECO:0000256" key="5">
    <source>
        <dbReference type="SAM" id="SignalP"/>
    </source>
</evidence>
<protein>
    <submittedName>
        <fullName evidence="7">Neuroligin-4, Y-linked</fullName>
    </submittedName>
</protein>
<reference evidence="7 8" key="1">
    <citation type="journal article" date="2021" name="Elife">
        <title>Chloroplast acquisition without the gene transfer in kleptoplastic sea slugs, Plakobranchus ocellatus.</title>
        <authorList>
            <person name="Maeda T."/>
            <person name="Takahashi S."/>
            <person name="Yoshida T."/>
            <person name="Shimamura S."/>
            <person name="Takaki Y."/>
            <person name="Nagai Y."/>
            <person name="Toyoda A."/>
            <person name="Suzuki Y."/>
            <person name="Arimoto A."/>
            <person name="Ishii H."/>
            <person name="Satoh N."/>
            <person name="Nishiyama T."/>
            <person name="Hasebe M."/>
            <person name="Maruyama T."/>
            <person name="Minagawa J."/>
            <person name="Obokata J."/>
            <person name="Shigenobu S."/>
        </authorList>
    </citation>
    <scope>NUCLEOTIDE SEQUENCE [LARGE SCALE GENOMIC DNA]</scope>
</reference>
<keyword evidence="4" id="KW-0472">Membrane</keyword>
<keyword evidence="4" id="KW-1133">Transmembrane helix</keyword>
<evidence type="ECO:0000256" key="1">
    <source>
        <dbReference type="ARBA" id="ARBA00005964"/>
    </source>
</evidence>
<comment type="caution">
    <text evidence="7">The sequence shown here is derived from an EMBL/GenBank/DDBJ whole genome shotgun (WGS) entry which is preliminary data.</text>
</comment>
<gene>
    <name evidence="7" type="ORF">ElyMa_004008200</name>
</gene>
<dbReference type="InterPro" id="IPR051093">
    <property type="entry name" value="Neuroligin/BSAL"/>
</dbReference>
<dbReference type="PROSITE" id="PS00122">
    <property type="entry name" value="CARBOXYLESTERASE_B_1"/>
    <property type="match status" value="1"/>
</dbReference>
<organism evidence="7 8">
    <name type="scientific">Elysia marginata</name>
    <dbReference type="NCBI Taxonomy" id="1093978"/>
    <lineage>
        <taxon>Eukaryota</taxon>
        <taxon>Metazoa</taxon>
        <taxon>Spiralia</taxon>
        <taxon>Lophotrochozoa</taxon>
        <taxon>Mollusca</taxon>
        <taxon>Gastropoda</taxon>
        <taxon>Heterobranchia</taxon>
        <taxon>Euthyneura</taxon>
        <taxon>Panpulmonata</taxon>
        <taxon>Sacoglossa</taxon>
        <taxon>Placobranchoidea</taxon>
        <taxon>Plakobranchidae</taxon>
        <taxon>Elysia</taxon>
    </lineage>
</organism>
<feature type="chain" id="PRO_5043741491" evidence="5">
    <location>
        <begin position="21"/>
        <end position="746"/>
    </location>
</feature>
<evidence type="ECO:0000256" key="3">
    <source>
        <dbReference type="ARBA" id="ARBA00022801"/>
    </source>
</evidence>
<dbReference type="InterPro" id="IPR029058">
    <property type="entry name" value="AB_hydrolase_fold"/>
</dbReference>
<evidence type="ECO:0000259" key="6">
    <source>
        <dbReference type="Pfam" id="PF00135"/>
    </source>
</evidence>
<dbReference type="InterPro" id="IPR019826">
    <property type="entry name" value="Carboxylesterase_B_AS"/>
</dbReference>
<sequence>MWSTKFLLWTLWLFTTVVNSEVVVDIKLKSFAGYIEKDTPYGKIRGMTYYSQYEQLPDRQVNVFLGVPYAKTLEQHGSQWREKYRFHNPDDDPYWYGTYDATKHKPACPQMPWYVKETVLNFNEVAEDCLYLDIYTPNIASESKNNPSPNLYPVIVYLHGGGFIMGASKQWPGIFLAERFTVVVVVNFRLNALGFLSTGDRYSPGNYGMFDQVKAMQFVRKAIRSFRGDPNRITLMGHSSGAAAVGMHLLSGRSVDLFHRAAMMSGSELSEWAVIPLHEAKEYAKRLSREVGCPTGDSLQMMDCLRNYRSFEQIVNASAKVPMLPGRIGNPWAPVVDGPIVGVNYAFLSEHPALLRRQVGQKKVSLMVGMVKDEGAFFIPNLPNLIDGVTEPQFSNIIDEFIRYRNVEKPIALKDAIEFQYTYWPQPSNYSFIRKKLIEMMGDYMFGAAISETIRQHVQHSTVYSYVFEYSSLRNYVPQWRGVSHGQDMDYIFGLPFINETYRELLGIFPRQYYDYSDRNISEYMINMITNFTSSGEPTPEGEQIKNFRNVRWWHYNKENHTYLCINNKSRNLDSYRQNEFHFWNDYYPKLAGYSIYYRSQPASENPAKTSSFELATWSLAAACGVLLFTVICLAILLCWRSRTKKYPKYHASPTSERQYDRYDRSTAGYEDRYDRSTTGYDDRYDRSTAAYNDRFDRSTAAYNDKYDRSTAAYNDRYDRSTAGYNDRYDRSTAGYDDRYDRSTAC</sequence>
<dbReference type="Pfam" id="PF00135">
    <property type="entry name" value="COesterase"/>
    <property type="match status" value="1"/>
</dbReference>
<dbReference type="SUPFAM" id="SSF53474">
    <property type="entry name" value="alpha/beta-Hydrolases"/>
    <property type="match status" value="1"/>
</dbReference>
<keyword evidence="8" id="KW-1185">Reference proteome</keyword>